<sequence length="166" mass="17995">MTLHFVDKPERKRFEVYAIHGTSLRSATTPAGEIGQIRNAIIGPSRSSQAGPIGELATAPNDLRTADRLISRLPAREPTSPANHDPNRTHPGKTGPRTSANTKNAPDQASQSRYRTLKRRPQPGVRRVPESPIMVMVGTSNTDINHAGTLPGPAGRCPCRRLASWP</sequence>
<reference evidence="2 3" key="1">
    <citation type="journal article" date="2019" name="Int. J. Syst. Evol. Microbiol.">
        <title>The Global Catalogue of Microorganisms (GCM) 10K type strain sequencing project: providing services to taxonomists for standard genome sequencing and annotation.</title>
        <authorList>
            <consortium name="The Broad Institute Genomics Platform"/>
            <consortium name="The Broad Institute Genome Sequencing Center for Infectious Disease"/>
            <person name="Wu L."/>
            <person name="Ma J."/>
        </authorList>
    </citation>
    <scope>NUCLEOTIDE SEQUENCE [LARGE SCALE GENOMIC DNA]</scope>
    <source>
        <strain evidence="2 3">JCM 16014</strain>
    </source>
</reference>
<feature type="region of interest" description="Disordered" evidence="1">
    <location>
        <begin position="44"/>
        <end position="127"/>
    </location>
</feature>
<dbReference type="Proteomes" id="UP001500751">
    <property type="component" value="Unassembled WGS sequence"/>
</dbReference>
<evidence type="ECO:0000256" key="1">
    <source>
        <dbReference type="SAM" id="MobiDB-lite"/>
    </source>
</evidence>
<accession>A0ABN2U095</accession>
<dbReference type="EMBL" id="BAAAQN010000010">
    <property type="protein sequence ID" value="GAA2024878.1"/>
    <property type="molecule type" value="Genomic_DNA"/>
</dbReference>
<comment type="caution">
    <text evidence="2">The sequence shown here is derived from an EMBL/GenBank/DDBJ whole genome shotgun (WGS) entry which is preliminary data.</text>
</comment>
<name>A0ABN2U095_9ACTN</name>
<proteinExistence type="predicted"/>
<evidence type="ECO:0000313" key="3">
    <source>
        <dbReference type="Proteomes" id="UP001500751"/>
    </source>
</evidence>
<evidence type="ECO:0000313" key="2">
    <source>
        <dbReference type="EMBL" id="GAA2024878.1"/>
    </source>
</evidence>
<keyword evidence="3" id="KW-1185">Reference proteome</keyword>
<gene>
    <name evidence="2" type="ORF">GCM10009839_23480</name>
</gene>
<feature type="compositionally biased region" description="Polar residues" evidence="1">
    <location>
        <begin position="96"/>
        <end position="114"/>
    </location>
</feature>
<organism evidence="2 3">
    <name type="scientific">Catenulispora yoronensis</name>
    <dbReference type="NCBI Taxonomy" id="450799"/>
    <lineage>
        <taxon>Bacteria</taxon>
        <taxon>Bacillati</taxon>
        <taxon>Actinomycetota</taxon>
        <taxon>Actinomycetes</taxon>
        <taxon>Catenulisporales</taxon>
        <taxon>Catenulisporaceae</taxon>
        <taxon>Catenulispora</taxon>
    </lineage>
</organism>
<protein>
    <submittedName>
        <fullName evidence="2">Uncharacterized protein</fullName>
    </submittedName>
</protein>